<dbReference type="InParanoid" id="A0A7X0JR46"/>
<proteinExistence type="predicted"/>
<name>A0A7X0JR46_9GAMM</name>
<dbReference type="AlphaFoldDB" id="A0A7X0JR46"/>
<feature type="transmembrane region" description="Helical" evidence="1">
    <location>
        <begin position="6"/>
        <end position="25"/>
    </location>
</feature>
<dbReference type="Proteomes" id="UP000528457">
    <property type="component" value="Unassembled WGS sequence"/>
</dbReference>
<evidence type="ECO:0000256" key="1">
    <source>
        <dbReference type="SAM" id="Phobius"/>
    </source>
</evidence>
<keyword evidence="1" id="KW-0472">Membrane</keyword>
<accession>A0A7X0JR46</accession>
<keyword evidence="1" id="KW-1133">Transmembrane helix</keyword>
<feature type="transmembrane region" description="Helical" evidence="1">
    <location>
        <begin position="89"/>
        <end position="111"/>
    </location>
</feature>
<feature type="transmembrane region" description="Helical" evidence="1">
    <location>
        <begin position="55"/>
        <end position="77"/>
    </location>
</feature>
<dbReference type="EMBL" id="JACHHT010000001">
    <property type="protein sequence ID" value="MBB6520259.1"/>
    <property type="molecule type" value="Genomic_DNA"/>
</dbReference>
<gene>
    <name evidence="2" type="ORF">HNR48_000537</name>
</gene>
<sequence>MLDVLFYFALVVAVILTIGETLVLVKTDKYWPLSLDDYAVCALLAFSAFNVTDIFGLVLMLVAWAFMAGNLYAMLFTRMDPNGGTRERLGALAVLLLCALAGGAMTALELIDLNSAV</sequence>
<organism evidence="2 3">
    <name type="scientific">Pseudoteredinibacter isoporae</name>
    <dbReference type="NCBI Taxonomy" id="570281"/>
    <lineage>
        <taxon>Bacteria</taxon>
        <taxon>Pseudomonadati</taxon>
        <taxon>Pseudomonadota</taxon>
        <taxon>Gammaproteobacteria</taxon>
        <taxon>Cellvibrionales</taxon>
        <taxon>Cellvibrionaceae</taxon>
        <taxon>Pseudoteredinibacter</taxon>
    </lineage>
</organism>
<evidence type="ECO:0000313" key="2">
    <source>
        <dbReference type="EMBL" id="MBB6520259.1"/>
    </source>
</evidence>
<reference evidence="2 3" key="1">
    <citation type="submission" date="2020-08" db="EMBL/GenBank/DDBJ databases">
        <title>Genomic Encyclopedia of Type Strains, Phase IV (KMG-IV): sequencing the most valuable type-strain genomes for metagenomic binning, comparative biology and taxonomic classification.</title>
        <authorList>
            <person name="Goeker M."/>
        </authorList>
    </citation>
    <scope>NUCLEOTIDE SEQUENCE [LARGE SCALE GENOMIC DNA]</scope>
    <source>
        <strain evidence="2 3">DSM 22368</strain>
    </source>
</reference>
<evidence type="ECO:0000313" key="3">
    <source>
        <dbReference type="Proteomes" id="UP000528457"/>
    </source>
</evidence>
<comment type="caution">
    <text evidence="2">The sequence shown here is derived from an EMBL/GenBank/DDBJ whole genome shotgun (WGS) entry which is preliminary data.</text>
</comment>
<dbReference type="RefSeq" id="WP_166851757.1">
    <property type="nucleotide sequence ID" value="NZ_JAAONY010000001.1"/>
</dbReference>
<protein>
    <submittedName>
        <fullName evidence="2">Uncharacterized protein</fullName>
    </submittedName>
</protein>
<keyword evidence="3" id="KW-1185">Reference proteome</keyword>
<keyword evidence="1" id="KW-0812">Transmembrane</keyword>